<dbReference type="AlphaFoldDB" id="A0A838ZTX0"/>
<reference evidence="11 12" key="1">
    <citation type="submission" date="2020-07" db="EMBL/GenBank/DDBJ databases">
        <title>Moheibacter lacus sp. nov., a member of the family Flavobacteriaceae isolated from freshwater lake sediment.</title>
        <authorList>
            <person name="Liu Y."/>
        </authorList>
    </citation>
    <scope>NUCLEOTIDE SEQUENCE [LARGE SCALE GENOMIC DNA]</scope>
    <source>
        <strain evidence="11 12">BDHS18</strain>
    </source>
</reference>
<dbReference type="InterPro" id="IPR043519">
    <property type="entry name" value="NT_sf"/>
</dbReference>
<dbReference type="GO" id="GO:0046872">
    <property type="term" value="F:metal ion binding"/>
    <property type="evidence" value="ECO:0007669"/>
    <property type="project" value="UniProtKB-KW"/>
</dbReference>
<evidence type="ECO:0000259" key="10">
    <source>
        <dbReference type="Pfam" id="PF01909"/>
    </source>
</evidence>
<evidence type="ECO:0000256" key="3">
    <source>
        <dbReference type="ARBA" id="ARBA00022679"/>
    </source>
</evidence>
<comment type="similarity">
    <text evidence="9">Belongs to the MntA antitoxin family.</text>
</comment>
<keyword evidence="4" id="KW-0548">Nucleotidyltransferase</keyword>
<keyword evidence="7" id="KW-0067">ATP-binding</keyword>
<name>A0A838ZTX0_9FLAO</name>
<dbReference type="GO" id="GO:0016779">
    <property type="term" value="F:nucleotidyltransferase activity"/>
    <property type="evidence" value="ECO:0007669"/>
    <property type="project" value="UniProtKB-KW"/>
</dbReference>
<evidence type="ECO:0000256" key="8">
    <source>
        <dbReference type="ARBA" id="ARBA00022842"/>
    </source>
</evidence>
<dbReference type="PANTHER" id="PTHR33571:SF14">
    <property type="entry name" value="PROTEIN ADENYLYLTRANSFERASE MJ0435-RELATED"/>
    <property type="match status" value="1"/>
</dbReference>
<gene>
    <name evidence="11" type="ORF">HU137_11710</name>
</gene>
<keyword evidence="12" id="KW-1185">Reference proteome</keyword>
<feature type="domain" description="Polymerase nucleotidyl transferase" evidence="10">
    <location>
        <begin position="12"/>
        <end position="96"/>
    </location>
</feature>
<evidence type="ECO:0000256" key="7">
    <source>
        <dbReference type="ARBA" id="ARBA00022840"/>
    </source>
</evidence>
<keyword evidence="8" id="KW-0460">Magnesium</keyword>
<accession>A0A838ZTX0</accession>
<protein>
    <submittedName>
        <fullName evidence="11">Nucleotidyltransferase domain-containing protein</fullName>
    </submittedName>
</protein>
<keyword evidence="3 11" id="KW-0808">Transferase</keyword>
<dbReference type="CDD" id="cd05403">
    <property type="entry name" value="NT_KNTase_like"/>
    <property type="match status" value="1"/>
</dbReference>
<evidence type="ECO:0000256" key="2">
    <source>
        <dbReference type="ARBA" id="ARBA00022649"/>
    </source>
</evidence>
<organism evidence="11 12">
    <name type="scientific">Moheibacter lacus</name>
    <dbReference type="NCBI Taxonomy" id="2745851"/>
    <lineage>
        <taxon>Bacteria</taxon>
        <taxon>Pseudomonadati</taxon>
        <taxon>Bacteroidota</taxon>
        <taxon>Flavobacteriia</taxon>
        <taxon>Flavobacteriales</taxon>
        <taxon>Weeksellaceae</taxon>
        <taxon>Moheibacter</taxon>
    </lineage>
</organism>
<dbReference type="RefSeq" id="WP_182044037.1">
    <property type="nucleotide sequence ID" value="NZ_JACDZE010000004.1"/>
</dbReference>
<evidence type="ECO:0000313" key="12">
    <source>
        <dbReference type="Proteomes" id="UP000552241"/>
    </source>
</evidence>
<evidence type="ECO:0000313" key="11">
    <source>
        <dbReference type="EMBL" id="MBA5630440.1"/>
    </source>
</evidence>
<dbReference type="Proteomes" id="UP000552241">
    <property type="component" value="Unassembled WGS sequence"/>
</dbReference>
<evidence type="ECO:0000256" key="1">
    <source>
        <dbReference type="ARBA" id="ARBA00001946"/>
    </source>
</evidence>
<keyword evidence="2" id="KW-1277">Toxin-antitoxin system</keyword>
<evidence type="ECO:0000256" key="4">
    <source>
        <dbReference type="ARBA" id="ARBA00022695"/>
    </source>
</evidence>
<comment type="caution">
    <text evidence="11">The sequence shown here is derived from an EMBL/GenBank/DDBJ whole genome shotgun (WGS) entry which is preliminary data.</text>
</comment>
<dbReference type="PANTHER" id="PTHR33571">
    <property type="entry name" value="SSL8005 PROTEIN"/>
    <property type="match status" value="1"/>
</dbReference>
<keyword evidence="5" id="KW-0479">Metal-binding</keyword>
<dbReference type="InterPro" id="IPR052038">
    <property type="entry name" value="Type-VII_TA_antitoxin"/>
</dbReference>
<dbReference type="InterPro" id="IPR002934">
    <property type="entry name" value="Polymerase_NTP_transf_dom"/>
</dbReference>
<sequence>MLTKNEIINQLKKEKKFLRENFYVTEIGLFGSFVQENADENSDIDLLVEIVAPLEIYKKTKEDLKCYLEKLFERSIDLANPNSLKPHYKTKILKQAEYA</sequence>
<proteinExistence type="inferred from homology"/>
<evidence type="ECO:0000256" key="9">
    <source>
        <dbReference type="ARBA" id="ARBA00038276"/>
    </source>
</evidence>
<dbReference type="EMBL" id="JACDZE010000004">
    <property type="protein sequence ID" value="MBA5630440.1"/>
    <property type="molecule type" value="Genomic_DNA"/>
</dbReference>
<dbReference type="Gene3D" id="3.30.460.10">
    <property type="entry name" value="Beta Polymerase, domain 2"/>
    <property type="match status" value="1"/>
</dbReference>
<dbReference type="SUPFAM" id="SSF81301">
    <property type="entry name" value="Nucleotidyltransferase"/>
    <property type="match status" value="1"/>
</dbReference>
<evidence type="ECO:0000256" key="5">
    <source>
        <dbReference type="ARBA" id="ARBA00022723"/>
    </source>
</evidence>
<comment type="cofactor">
    <cofactor evidence="1">
        <name>Mg(2+)</name>
        <dbReference type="ChEBI" id="CHEBI:18420"/>
    </cofactor>
</comment>
<dbReference type="Pfam" id="PF01909">
    <property type="entry name" value="NTP_transf_2"/>
    <property type="match status" value="1"/>
</dbReference>
<keyword evidence="6" id="KW-0547">Nucleotide-binding</keyword>
<dbReference type="GO" id="GO:0005524">
    <property type="term" value="F:ATP binding"/>
    <property type="evidence" value="ECO:0007669"/>
    <property type="project" value="UniProtKB-KW"/>
</dbReference>
<evidence type="ECO:0000256" key="6">
    <source>
        <dbReference type="ARBA" id="ARBA00022741"/>
    </source>
</evidence>